<organism evidence="3 4">
    <name type="scientific">Arsenicibacter rosenii</name>
    <dbReference type="NCBI Taxonomy" id="1750698"/>
    <lineage>
        <taxon>Bacteria</taxon>
        <taxon>Pseudomonadati</taxon>
        <taxon>Bacteroidota</taxon>
        <taxon>Cytophagia</taxon>
        <taxon>Cytophagales</taxon>
        <taxon>Spirosomataceae</taxon>
        <taxon>Arsenicibacter</taxon>
    </lineage>
</organism>
<dbReference type="OrthoDB" id="6014523at2"/>
<sequence length="426" mass="47343">MKHIFLFTLTLILLTHTLQAQTDTASVVVPVGGNSWMNPSGSEKIRNEGLSNWLHPNTWLQTYVWVTTPGKLRVAIGGTVPEGSSTLRVSVLGQGKEVQLPAKQSGDALVGEWDVPVKGYVLIETEGLSKTGRGFAEISHLRLSGPASKGAQFVRNNEGNYFYWGRRGPSVHLNYPLPAGKQIEWFYNELTIPEGQDVIGSYFMANGFAEGYFGIQVNSPTERRILFSVWSPFKTDDPKSIPDDQKIVMLKKGEGVYTGEFGNEGAGGQSFLRYNWKAGNTYRFLLRGQPVENNSTIYTAYFYAPEQSKWQVIASFKRPATSTHLMRLHSFLENFIPATGNHSRMARYGNQWVRDTGGVWHELTQARFTGDATAQKGYRLDYAGGLADGAFFLKNCGFFSENVPLKTEFTRPATGKAPDIALDKLP</sequence>
<dbReference type="Pfam" id="PF11958">
    <property type="entry name" value="DUF3472"/>
    <property type="match status" value="1"/>
</dbReference>
<dbReference type="AlphaFoldDB" id="A0A1S2VRD1"/>
<name>A0A1S2VRD1_9BACT</name>
<feature type="signal peptide" evidence="1">
    <location>
        <begin position="1"/>
        <end position="20"/>
    </location>
</feature>
<gene>
    <name evidence="3" type="ORF">BLX24_05905</name>
</gene>
<dbReference type="EMBL" id="MORL01000002">
    <property type="protein sequence ID" value="OIN60358.1"/>
    <property type="molecule type" value="Genomic_DNA"/>
</dbReference>
<protein>
    <submittedName>
        <fullName evidence="3">Nematoblast specific protein</fullName>
    </submittedName>
</protein>
<feature type="chain" id="PRO_5010178641" evidence="1">
    <location>
        <begin position="21"/>
        <end position="426"/>
    </location>
</feature>
<comment type="caution">
    <text evidence="3">The sequence shown here is derived from an EMBL/GenBank/DDBJ whole genome shotgun (WGS) entry which is preliminary data.</text>
</comment>
<evidence type="ECO:0000256" key="1">
    <source>
        <dbReference type="SAM" id="SignalP"/>
    </source>
</evidence>
<dbReference type="Pfam" id="PF16871">
    <property type="entry name" value="DUF5077"/>
    <property type="match status" value="1"/>
</dbReference>
<dbReference type="InterPro" id="IPR021862">
    <property type="entry name" value="DUF3472"/>
</dbReference>
<dbReference type="InterPro" id="IPR031712">
    <property type="entry name" value="DUF5077"/>
</dbReference>
<keyword evidence="4" id="KW-1185">Reference proteome</keyword>
<accession>A0A1S2VRD1</accession>
<feature type="domain" description="DUF5077" evidence="2">
    <location>
        <begin position="29"/>
        <end position="147"/>
    </location>
</feature>
<keyword evidence="1" id="KW-0732">Signal</keyword>
<proteinExistence type="predicted"/>
<dbReference type="RefSeq" id="WP_071502151.1">
    <property type="nucleotide sequence ID" value="NZ_MORL01000002.1"/>
</dbReference>
<evidence type="ECO:0000313" key="4">
    <source>
        <dbReference type="Proteomes" id="UP000181790"/>
    </source>
</evidence>
<evidence type="ECO:0000313" key="3">
    <source>
        <dbReference type="EMBL" id="OIN60358.1"/>
    </source>
</evidence>
<reference evidence="3 4" key="1">
    <citation type="submission" date="2016-10" db="EMBL/GenBank/DDBJ databases">
        <title>Arsenicibacter rosenii gen. nov., sp. nov., an efficient arsenic-methylating bacterium isolated from an arsenic-contaminated paddy soil.</title>
        <authorList>
            <person name="Huang K."/>
        </authorList>
    </citation>
    <scope>NUCLEOTIDE SEQUENCE [LARGE SCALE GENOMIC DNA]</scope>
    <source>
        <strain evidence="3 4">SM-1</strain>
    </source>
</reference>
<evidence type="ECO:0000259" key="2">
    <source>
        <dbReference type="Pfam" id="PF16871"/>
    </source>
</evidence>
<dbReference type="Proteomes" id="UP000181790">
    <property type="component" value="Unassembled WGS sequence"/>
</dbReference>